<dbReference type="GO" id="GO:0030313">
    <property type="term" value="C:cell envelope"/>
    <property type="evidence" value="ECO:0007669"/>
    <property type="project" value="UniProtKB-SubCell"/>
</dbReference>
<evidence type="ECO:0000313" key="7">
    <source>
        <dbReference type="EMBL" id="ETD22711.1"/>
    </source>
</evidence>
<evidence type="ECO:0000256" key="3">
    <source>
        <dbReference type="ARBA" id="ARBA00023054"/>
    </source>
</evidence>
<gene>
    <name evidence="7" type="ORF">HMPREF2086_01510</name>
</gene>
<dbReference type="InterPro" id="IPR058625">
    <property type="entry name" value="MdtA-like_BSH"/>
</dbReference>
<dbReference type="PANTHER" id="PTHR32347:SF14">
    <property type="entry name" value="EFFLUX SYSTEM COMPONENT YKNX-RELATED"/>
    <property type="match status" value="1"/>
</dbReference>
<dbReference type="eggNOG" id="COG0845">
    <property type="taxonomic scope" value="Bacteria"/>
</dbReference>
<dbReference type="PATRIC" id="fig|1357400.3.peg.2032"/>
<protein>
    <submittedName>
        <fullName evidence="7">Uncharacterized protein</fullName>
    </submittedName>
</protein>
<evidence type="ECO:0000256" key="2">
    <source>
        <dbReference type="ARBA" id="ARBA00009477"/>
    </source>
</evidence>
<dbReference type="GO" id="GO:0022857">
    <property type="term" value="F:transmembrane transporter activity"/>
    <property type="evidence" value="ECO:0007669"/>
    <property type="project" value="InterPro"/>
</dbReference>
<dbReference type="Pfam" id="PF25990">
    <property type="entry name" value="Beta-barrel_YknX"/>
    <property type="match status" value="1"/>
</dbReference>
<keyword evidence="3" id="KW-0175">Coiled coil</keyword>
<feature type="transmembrane region" description="Helical" evidence="4">
    <location>
        <begin position="20"/>
        <end position="40"/>
    </location>
</feature>
<comment type="similarity">
    <text evidence="2">Belongs to the membrane fusion protein (MFP) (TC 8.A.1) family.</text>
</comment>
<comment type="caution">
    <text evidence="7">The sequence shown here is derived from an EMBL/GenBank/DDBJ whole genome shotgun (WGS) entry which is preliminary data.</text>
</comment>
<dbReference type="Proteomes" id="UP000018731">
    <property type="component" value="Unassembled WGS sequence"/>
</dbReference>
<dbReference type="Pfam" id="PF25917">
    <property type="entry name" value="BSH_RND"/>
    <property type="match status" value="1"/>
</dbReference>
<dbReference type="Gene3D" id="2.40.50.100">
    <property type="match status" value="1"/>
</dbReference>
<dbReference type="InterPro" id="IPR050465">
    <property type="entry name" value="UPF0194_transport"/>
</dbReference>
<dbReference type="AlphaFoldDB" id="V8C7I8"/>
<comment type="subcellular location">
    <subcellularLocation>
        <location evidence="1">Cell envelope</location>
    </subcellularLocation>
</comment>
<reference evidence="7 8" key="1">
    <citation type="journal article" date="2014" name="Genome Announc.">
        <title>Draft genome sequences of six enterohepatic helicobacter species isolated from humans and one from rhesus macaques.</title>
        <authorList>
            <person name="Shen Z."/>
            <person name="Sheh A."/>
            <person name="Young S.K."/>
            <person name="Abouelliel A."/>
            <person name="Ward D.V."/>
            <person name="Earl A.M."/>
            <person name="Fox J.G."/>
        </authorList>
    </citation>
    <scope>NUCLEOTIDE SEQUENCE [LARGE SCALE GENOMIC DNA]</scope>
    <source>
        <strain evidence="7 8">MIT 99-5501</strain>
    </source>
</reference>
<dbReference type="PANTHER" id="PTHR32347">
    <property type="entry name" value="EFFLUX SYSTEM COMPONENT YKNX-RELATED"/>
    <property type="match status" value="1"/>
</dbReference>
<dbReference type="EMBL" id="AZJI01000007">
    <property type="protein sequence ID" value="ETD22711.1"/>
    <property type="molecule type" value="Genomic_DNA"/>
</dbReference>
<evidence type="ECO:0000256" key="1">
    <source>
        <dbReference type="ARBA" id="ARBA00004196"/>
    </source>
</evidence>
<evidence type="ECO:0000313" key="8">
    <source>
        <dbReference type="Proteomes" id="UP000018731"/>
    </source>
</evidence>
<dbReference type="Gene3D" id="1.10.287.470">
    <property type="entry name" value="Helix hairpin bin"/>
    <property type="match status" value="1"/>
</dbReference>
<organism evidence="7 8">
    <name type="scientific">Helicobacter macacae MIT 99-5501</name>
    <dbReference type="NCBI Taxonomy" id="1357400"/>
    <lineage>
        <taxon>Bacteria</taxon>
        <taxon>Pseudomonadati</taxon>
        <taxon>Campylobacterota</taxon>
        <taxon>Epsilonproteobacteria</taxon>
        <taxon>Campylobacterales</taxon>
        <taxon>Helicobacteraceae</taxon>
        <taxon>Helicobacter</taxon>
    </lineage>
</organism>
<accession>V8C7I8</accession>
<keyword evidence="4" id="KW-1133">Transmembrane helix</keyword>
<feature type="domain" description="YknX-like beta-barrel" evidence="6">
    <location>
        <begin position="244"/>
        <end position="316"/>
    </location>
</feature>
<dbReference type="HOGENOM" id="CLU_018816_14_1_7"/>
<evidence type="ECO:0000259" key="5">
    <source>
        <dbReference type="Pfam" id="PF25917"/>
    </source>
</evidence>
<dbReference type="SUPFAM" id="SSF111369">
    <property type="entry name" value="HlyD-like secretion proteins"/>
    <property type="match status" value="1"/>
</dbReference>
<keyword evidence="4" id="KW-0472">Membrane</keyword>
<dbReference type="OrthoDB" id="9784484at2"/>
<feature type="domain" description="Multidrug resistance protein MdtA-like barrel-sandwich hybrid" evidence="5">
    <location>
        <begin position="73"/>
        <end position="228"/>
    </location>
</feature>
<evidence type="ECO:0000259" key="6">
    <source>
        <dbReference type="Pfam" id="PF25990"/>
    </source>
</evidence>
<dbReference type="Gene3D" id="2.40.30.170">
    <property type="match status" value="1"/>
</dbReference>
<keyword evidence="8" id="KW-1185">Reference proteome</keyword>
<keyword evidence="4" id="KW-0812">Transmembrane</keyword>
<dbReference type="RefSeq" id="WP_023928245.1">
    <property type="nucleotide sequence ID" value="NZ_KI669455.1"/>
</dbReference>
<dbReference type="GO" id="GO:0016020">
    <property type="term" value="C:membrane"/>
    <property type="evidence" value="ECO:0007669"/>
    <property type="project" value="InterPro"/>
</dbReference>
<dbReference type="NCBIfam" id="TIGR01730">
    <property type="entry name" value="RND_mfp"/>
    <property type="match status" value="1"/>
</dbReference>
<dbReference type="InterPro" id="IPR058636">
    <property type="entry name" value="Beta-barrel_YknX"/>
</dbReference>
<dbReference type="InterPro" id="IPR006143">
    <property type="entry name" value="RND_pump_MFP"/>
</dbReference>
<evidence type="ECO:0000256" key="4">
    <source>
        <dbReference type="SAM" id="Phobius"/>
    </source>
</evidence>
<name>V8C7I8_9HELI</name>
<dbReference type="STRING" id="1357400.HMPREF2086_01510"/>
<sequence length="417" mass="45824">MSAQEIYARLNPPKKSPKFFTSLALLVGVLVALLVFVLFFSPKQSYSYTTAHPTNLTITQVVSATGTLSPTDTVEVGSQISGRIEAVYVDINDEVTQGQVLAKIDPEKLNQTLAKYKANLASARSQYELSKNTLAKNEWNYNRLKELYERTGGKSPSQLELKTAQIEYETAKSTLRVNASNIANIESDVRSSEIDLRNAIIISPINGIVLERSVDAGQTVAANFQAPTLFKLAKSIEMMSLVVNVAESDIGKVKKGQEVRFFVDAYPDVEFSALVDRVSYASVEDSTNNIVSYETKILVDNKSLLLRPGMSASANIRVETQKDAQSIPVGALYFEPPREKEQAKKAFSFGGNMPRPPRSNITKSKKMGKTIYILKDGKPQPLEVEVGINDGTNVHIISPILPKDTQVILSSQAKSKK</sequence>
<proteinExistence type="inferred from homology"/>